<reference evidence="6" key="2">
    <citation type="journal article" date="2021" name="PeerJ">
        <title>Extensive microbial diversity within the chicken gut microbiome revealed by metagenomics and culture.</title>
        <authorList>
            <person name="Gilroy R."/>
            <person name="Ravi A."/>
            <person name="Getino M."/>
            <person name="Pursley I."/>
            <person name="Horton D.L."/>
            <person name="Alikhan N.F."/>
            <person name="Baker D."/>
            <person name="Gharbi K."/>
            <person name="Hall N."/>
            <person name="Watson M."/>
            <person name="Adriaenssens E.M."/>
            <person name="Foster-Nyarko E."/>
            <person name="Jarju S."/>
            <person name="Secka A."/>
            <person name="Antonio M."/>
            <person name="Oren A."/>
            <person name="Chaudhuri R.R."/>
            <person name="La Ragione R."/>
            <person name="Hildebrand F."/>
            <person name="Pallen M.J."/>
        </authorList>
    </citation>
    <scope>NUCLEOTIDE SEQUENCE</scope>
    <source>
        <strain evidence="6">13766</strain>
    </source>
</reference>
<keyword evidence="1" id="KW-0004">4Fe-4S</keyword>
<dbReference type="GO" id="GO:0051539">
    <property type="term" value="F:4 iron, 4 sulfur cluster binding"/>
    <property type="evidence" value="ECO:0007669"/>
    <property type="project" value="UniProtKB-KW"/>
</dbReference>
<dbReference type="InterPro" id="IPR036188">
    <property type="entry name" value="FAD/NAD-bd_sf"/>
</dbReference>
<dbReference type="InterPro" id="IPR039650">
    <property type="entry name" value="HdrA-like"/>
</dbReference>
<evidence type="ECO:0000256" key="5">
    <source>
        <dbReference type="ARBA" id="ARBA00023014"/>
    </source>
</evidence>
<evidence type="ECO:0000313" key="7">
    <source>
        <dbReference type="Proteomes" id="UP000824140"/>
    </source>
</evidence>
<evidence type="ECO:0000256" key="3">
    <source>
        <dbReference type="ARBA" id="ARBA00023002"/>
    </source>
</evidence>
<evidence type="ECO:0000313" key="6">
    <source>
        <dbReference type="EMBL" id="HIS91634.1"/>
    </source>
</evidence>
<dbReference type="AlphaFoldDB" id="A0A9D1K4P2"/>
<organism evidence="6 7">
    <name type="scientific">Candidatus Alectryocaccomicrobium excrementavium</name>
    <dbReference type="NCBI Taxonomy" id="2840668"/>
    <lineage>
        <taxon>Bacteria</taxon>
        <taxon>Bacillati</taxon>
        <taxon>Bacillota</taxon>
        <taxon>Clostridia</taxon>
        <taxon>Candidatus Alectryocaccomicrobium</taxon>
    </lineage>
</organism>
<keyword evidence="4" id="KW-0408">Iron</keyword>
<sequence>MIHYPLIVVGAGPAGFCAAVAAARMGVKTLLVEQYGMLGGAMTVGGVPYPMCFAAGGRQVIAGVGWELIERLLRGGWARGRGERPYGCVDLDIAMTACEMDAMAQEAGVALLLHCKLCEVRAQGEQILEARFAAPEGLISLKADAWIDATGDGSLAYLAGAAFEMGDARTHEVQPGSLGFWMDGYDLHAMQEETLQEAFQRGRKTGKLIAGDYYGESVWPVLDLFAGHGLNKNHVDIPDVTAHSRTKAALEGRERIARVLQWARESLPEARGIYGAAICPEAWPRESRRILGMSYVTAEDYRQARRYADGICHSYYPMDVHKKPADGAPAFELETHTLSPDRVPSIPLGALVARDFSHLLVAGRCISGDRMAQSAYRVQATCMGMGHAAGVAAAVRLASPGDMREVDAQAVRQALRAQKAVVPD</sequence>
<dbReference type="GO" id="GO:0046872">
    <property type="term" value="F:metal ion binding"/>
    <property type="evidence" value="ECO:0007669"/>
    <property type="project" value="UniProtKB-KW"/>
</dbReference>
<dbReference type="Proteomes" id="UP000824140">
    <property type="component" value="Unassembled WGS sequence"/>
</dbReference>
<dbReference type="EMBL" id="DVJN01000026">
    <property type="protein sequence ID" value="HIS91634.1"/>
    <property type="molecule type" value="Genomic_DNA"/>
</dbReference>
<name>A0A9D1K4P2_9FIRM</name>
<evidence type="ECO:0000256" key="2">
    <source>
        <dbReference type="ARBA" id="ARBA00022723"/>
    </source>
</evidence>
<keyword evidence="5" id="KW-0411">Iron-sulfur</keyword>
<dbReference type="Pfam" id="PF12831">
    <property type="entry name" value="FAD_oxidored"/>
    <property type="match status" value="1"/>
</dbReference>
<comment type="caution">
    <text evidence="6">The sequence shown here is derived from an EMBL/GenBank/DDBJ whole genome shotgun (WGS) entry which is preliminary data.</text>
</comment>
<accession>A0A9D1K4P2</accession>
<dbReference type="SUPFAM" id="SSF51905">
    <property type="entry name" value="FAD/NAD(P)-binding domain"/>
    <property type="match status" value="1"/>
</dbReference>
<gene>
    <name evidence="6" type="ORF">IAA84_01310</name>
</gene>
<dbReference type="Gene3D" id="3.50.50.60">
    <property type="entry name" value="FAD/NAD(P)-binding domain"/>
    <property type="match status" value="1"/>
</dbReference>
<dbReference type="GO" id="GO:0016491">
    <property type="term" value="F:oxidoreductase activity"/>
    <property type="evidence" value="ECO:0007669"/>
    <property type="project" value="UniProtKB-KW"/>
</dbReference>
<evidence type="ECO:0000256" key="1">
    <source>
        <dbReference type="ARBA" id="ARBA00022485"/>
    </source>
</evidence>
<evidence type="ECO:0000256" key="4">
    <source>
        <dbReference type="ARBA" id="ARBA00023004"/>
    </source>
</evidence>
<protein>
    <submittedName>
        <fullName evidence="6">FAD-dependent oxidoreductase</fullName>
    </submittedName>
</protein>
<keyword evidence="2" id="KW-0479">Metal-binding</keyword>
<dbReference type="PANTHER" id="PTHR43498:SF1">
    <property type="entry name" value="COB--COM HETERODISULFIDE REDUCTASE IRON-SULFUR SUBUNIT A"/>
    <property type="match status" value="1"/>
</dbReference>
<proteinExistence type="predicted"/>
<dbReference type="PANTHER" id="PTHR43498">
    <property type="entry name" value="FERREDOXIN:COB-COM HETERODISULFIDE REDUCTASE SUBUNIT A"/>
    <property type="match status" value="1"/>
</dbReference>
<keyword evidence="3" id="KW-0560">Oxidoreductase</keyword>
<reference evidence="6" key="1">
    <citation type="submission" date="2020-10" db="EMBL/GenBank/DDBJ databases">
        <authorList>
            <person name="Gilroy R."/>
        </authorList>
    </citation>
    <scope>NUCLEOTIDE SEQUENCE</scope>
    <source>
        <strain evidence="6">13766</strain>
    </source>
</reference>